<gene>
    <name evidence="9" type="ORF">M670_03336</name>
</gene>
<dbReference type="CDD" id="cd06261">
    <property type="entry name" value="TM_PBP2"/>
    <property type="match status" value="1"/>
</dbReference>
<evidence type="ECO:0000313" key="9">
    <source>
        <dbReference type="EMBL" id="KEF37528.1"/>
    </source>
</evidence>
<dbReference type="PANTHER" id="PTHR30151:SF20">
    <property type="entry name" value="ABC TRANSPORTER PERMEASE PROTEIN HI_0355-RELATED"/>
    <property type="match status" value="1"/>
</dbReference>
<evidence type="ECO:0000256" key="4">
    <source>
        <dbReference type="ARBA" id="ARBA00022692"/>
    </source>
</evidence>
<comment type="caution">
    <text evidence="9">The sequence shown here is derived from an EMBL/GenBank/DDBJ whole genome shotgun (WGS) entry which is preliminary data.</text>
</comment>
<evidence type="ECO:0000256" key="3">
    <source>
        <dbReference type="ARBA" id="ARBA00022475"/>
    </source>
</evidence>
<evidence type="ECO:0000259" key="8">
    <source>
        <dbReference type="PROSITE" id="PS50928"/>
    </source>
</evidence>
<keyword evidence="5 7" id="KW-1133">Transmembrane helix</keyword>
<feature type="transmembrane region" description="Helical" evidence="7">
    <location>
        <begin position="152"/>
        <end position="171"/>
    </location>
</feature>
<dbReference type="InterPro" id="IPR035906">
    <property type="entry name" value="MetI-like_sf"/>
</dbReference>
<accession>A0A072NKT6</accession>
<feature type="transmembrane region" description="Helical" evidence="7">
    <location>
        <begin position="249"/>
        <end position="269"/>
    </location>
</feature>
<reference evidence="9 10" key="1">
    <citation type="submission" date="2014-04" db="EMBL/GenBank/DDBJ databases">
        <title>Draft genome sequence of Bacillus azotoformans MEV2011, a (co-) denitrifying strain unable to grow in the presence of oxygen.</title>
        <authorList>
            <person name="Nielsen M."/>
            <person name="Schreiber L."/>
            <person name="Finster K."/>
            <person name="Schramm A."/>
        </authorList>
    </citation>
    <scope>NUCLEOTIDE SEQUENCE [LARGE SCALE GENOMIC DNA]</scope>
    <source>
        <strain evidence="9 10">MEV2011</strain>
    </source>
</reference>
<dbReference type="PROSITE" id="PS50928">
    <property type="entry name" value="ABC_TM1"/>
    <property type="match status" value="1"/>
</dbReference>
<feature type="transmembrane region" description="Helical" evidence="7">
    <location>
        <begin position="70"/>
        <end position="88"/>
    </location>
</feature>
<evidence type="ECO:0000256" key="5">
    <source>
        <dbReference type="ARBA" id="ARBA00022989"/>
    </source>
</evidence>
<feature type="transmembrane region" description="Helical" evidence="7">
    <location>
        <begin position="40"/>
        <end position="58"/>
    </location>
</feature>
<keyword evidence="3" id="KW-1003">Cell membrane</keyword>
<dbReference type="InterPro" id="IPR000515">
    <property type="entry name" value="MetI-like"/>
</dbReference>
<dbReference type="PANTHER" id="PTHR30151">
    <property type="entry name" value="ALKANE SULFONATE ABC TRANSPORTER-RELATED, MEMBRANE SUBUNIT"/>
    <property type="match status" value="1"/>
</dbReference>
<dbReference type="GO" id="GO:0055085">
    <property type="term" value="P:transmembrane transport"/>
    <property type="evidence" value="ECO:0007669"/>
    <property type="project" value="InterPro"/>
</dbReference>
<dbReference type="PATRIC" id="fig|1348973.3.peg.3214"/>
<organism evidence="9 10">
    <name type="scientific">Schinkia azotoformans MEV2011</name>
    <dbReference type="NCBI Taxonomy" id="1348973"/>
    <lineage>
        <taxon>Bacteria</taxon>
        <taxon>Bacillati</taxon>
        <taxon>Bacillota</taxon>
        <taxon>Bacilli</taxon>
        <taxon>Bacillales</taxon>
        <taxon>Bacillaceae</taxon>
        <taxon>Calidifontibacillus/Schinkia group</taxon>
        <taxon>Schinkia</taxon>
    </lineage>
</organism>
<dbReference type="Proteomes" id="UP000027936">
    <property type="component" value="Unassembled WGS sequence"/>
</dbReference>
<feature type="transmembrane region" description="Helical" evidence="7">
    <location>
        <begin position="94"/>
        <end position="112"/>
    </location>
</feature>
<keyword evidence="4 7" id="KW-0812">Transmembrane</keyword>
<dbReference type="RefSeq" id="WP_081847280.1">
    <property type="nucleotide sequence ID" value="NZ_JJRY01000014.1"/>
</dbReference>
<protein>
    <submittedName>
        <fullName evidence="9">ABC-type nitrate/sulfonate/bicarbonate transport system, permease component</fullName>
    </submittedName>
</protein>
<dbReference type="OrthoDB" id="9783295at2"/>
<evidence type="ECO:0000313" key="10">
    <source>
        <dbReference type="Proteomes" id="UP000027936"/>
    </source>
</evidence>
<dbReference type="AlphaFoldDB" id="A0A072NKT6"/>
<feature type="domain" description="ABC transmembrane type-1" evidence="8">
    <location>
        <begin position="86"/>
        <end position="266"/>
    </location>
</feature>
<name>A0A072NKT6_SCHAZ</name>
<dbReference type="SUPFAM" id="SSF161098">
    <property type="entry name" value="MetI-like"/>
    <property type="match status" value="1"/>
</dbReference>
<evidence type="ECO:0000256" key="6">
    <source>
        <dbReference type="ARBA" id="ARBA00023136"/>
    </source>
</evidence>
<evidence type="ECO:0000256" key="7">
    <source>
        <dbReference type="RuleBase" id="RU363032"/>
    </source>
</evidence>
<comment type="subcellular location">
    <subcellularLocation>
        <location evidence="1 7">Cell membrane</location>
        <topology evidence="1 7">Multi-pass membrane protein</topology>
    </subcellularLocation>
</comment>
<evidence type="ECO:0000256" key="2">
    <source>
        <dbReference type="ARBA" id="ARBA00022448"/>
    </source>
</evidence>
<dbReference type="Gene3D" id="1.10.3720.10">
    <property type="entry name" value="MetI-like"/>
    <property type="match status" value="1"/>
</dbReference>
<keyword evidence="6 7" id="KW-0472">Membrane</keyword>
<evidence type="ECO:0000256" key="1">
    <source>
        <dbReference type="ARBA" id="ARBA00004651"/>
    </source>
</evidence>
<dbReference type="Pfam" id="PF00528">
    <property type="entry name" value="BPD_transp_1"/>
    <property type="match status" value="1"/>
</dbReference>
<feature type="transmembrane region" description="Helical" evidence="7">
    <location>
        <begin position="124"/>
        <end position="146"/>
    </location>
</feature>
<keyword evidence="2 7" id="KW-0813">Transport</keyword>
<comment type="similarity">
    <text evidence="7">Belongs to the binding-protein-dependent transport system permease family.</text>
</comment>
<dbReference type="EMBL" id="JJRY01000014">
    <property type="protein sequence ID" value="KEF37528.1"/>
    <property type="molecule type" value="Genomic_DNA"/>
</dbReference>
<sequence length="281" mass="31009">MSATVANTKQSNLSKEHINLDDDVKMNRTKEKLKLTGMRLALLVTILVIWELVSGSIVDKFWISEPSDIFQTLYTWVLAGELFFHIGITTQEMVIGFIIGASAGAILGFILGRWEFGAKLLDPFIMALYSLPKVALAPLFILWFGIGIEMKIVFAAVIVFYLVFFNTYAGVKNVDSDLIDSIRLMGATERQILMKVTIPSALNWVFVGFKMSVPYALIGAVVGEITASNRGVGYLISYSAGQFDTAGTFAAVLILMVMGVTVNFIIGAAEKHFLRWKITNN</sequence>
<dbReference type="GO" id="GO:0005886">
    <property type="term" value="C:plasma membrane"/>
    <property type="evidence" value="ECO:0007669"/>
    <property type="project" value="UniProtKB-SubCell"/>
</dbReference>
<proteinExistence type="inferred from homology"/>